<dbReference type="RefSeq" id="WP_200466059.1">
    <property type="nucleotide sequence ID" value="NZ_JAENRR010000043.1"/>
</dbReference>
<dbReference type="Pfam" id="PF04536">
    <property type="entry name" value="TPM_phosphatase"/>
    <property type="match status" value="1"/>
</dbReference>
<evidence type="ECO:0000256" key="1">
    <source>
        <dbReference type="SAM" id="Phobius"/>
    </source>
</evidence>
<comment type="caution">
    <text evidence="3">The sequence shown here is derived from an EMBL/GenBank/DDBJ whole genome shotgun (WGS) entry which is preliminary data.</text>
</comment>
<accession>A0ABS1HME0</accession>
<protein>
    <submittedName>
        <fullName evidence="3">TPM domain-containing protein</fullName>
    </submittedName>
</protein>
<evidence type="ECO:0000259" key="2">
    <source>
        <dbReference type="Pfam" id="PF04536"/>
    </source>
</evidence>
<keyword evidence="1" id="KW-1133">Transmembrane helix</keyword>
<proteinExistence type="predicted"/>
<dbReference type="InterPro" id="IPR007621">
    <property type="entry name" value="TPM_dom"/>
</dbReference>
<gene>
    <name evidence="3" type="ORF">JIV24_15950</name>
</gene>
<keyword evidence="4" id="KW-1185">Reference proteome</keyword>
<reference evidence="3 4" key="1">
    <citation type="submission" date="2021-01" db="EMBL/GenBank/DDBJ databases">
        <title>Carboxyliciviraga sp.nov., isolated from coastal sediments.</title>
        <authorList>
            <person name="Lu D."/>
            <person name="Zhang T."/>
        </authorList>
    </citation>
    <scope>NUCLEOTIDE SEQUENCE [LARGE SCALE GENOMIC DNA]</scope>
    <source>
        <strain evidence="3 4">N1Y132</strain>
    </source>
</reference>
<keyword evidence="1" id="KW-0472">Membrane</keyword>
<organism evidence="3 4">
    <name type="scientific">Carboxylicivirga marina</name>
    <dbReference type="NCBI Taxonomy" id="2800988"/>
    <lineage>
        <taxon>Bacteria</taxon>
        <taxon>Pseudomonadati</taxon>
        <taxon>Bacteroidota</taxon>
        <taxon>Bacteroidia</taxon>
        <taxon>Marinilabiliales</taxon>
        <taxon>Marinilabiliaceae</taxon>
        <taxon>Carboxylicivirga</taxon>
    </lineage>
</organism>
<keyword evidence="1" id="KW-0812">Transmembrane</keyword>
<dbReference type="EMBL" id="JAENRR010000043">
    <property type="protein sequence ID" value="MBK3518841.1"/>
    <property type="molecule type" value="Genomic_DNA"/>
</dbReference>
<name>A0ABS1HME0_9BACT</name>
<feature type="transmembrane region" description="Helical" evidence="1">
    <location>
        <begin position="180"/>
        <end position="199"/>
    </location>
</feature>
<dbReference type="Proteomes" id="UP000605676">
    <property type="component" value="Unassembled WGS sequence"/>
</dbReference>
<sequence>MKRYFLILTVLFAIGIQAQEIPEKPNSPKLMNDFAGLISSQQEQQLEQALSQFARETSTQIAILTVENFGGTSSEDFAFKVGEKWGIGQQGKNNGIVVVIKPRIGNSRGQAFIATGYGLEGAVPDAVANRIIDHEMIPSFKKGDYFSGIALATNRLMELTRGEYTADEYMDQTGNKGGGISILGIVFFFAIVSFVMRLFGGQRRSNMGGSSLPFWLMMSMMGSRSSCSHSGSYGNFSSGSGGFGGGGFGGFGGGSFGGGGAGGSW</sequence>
<dbReference type="Gene3D" id="3.10.310.50">
    <property type="match status" value="1"/>
</dbReference>
<evidence type="ECO:0000313" key="4">
    <source>
        <dbReference type="Proteomes" id="UP000605676"/>
    </source>
</evidence>
<dbReference type="PANTHER" id="PTHR30373">
    <property type="entry name" value="UPF0603 PROTEIN YGCG"/>
    <property type="match status" value="1"/>
</dbReference>
<feature type="domain" description="TPM" evidence="2">
    <location>
        <begin position="32"/>
        <end position="158"/>
    </location>
</feature>
<dbReference type="PANTHER" id="PTHR30373:SF2">
    <property type="entry name" value="UPF0603 PROTEIN YGCG"/>
    <property type="match status" value="1"/>
</dbReference>
<evidence type="ECO:0000313" key="3">
    <source>
        <dbReference type="EMBL" id="MBK3518841.1"/>
    </source>
</evidence>